<reference evidence="3" key="1">
    <citation type="submission" date="2014-12" db="EMBL/GenBank/DDBJ databases">
        <title>Insight into the proteome of Arion vulgaris.</title>
        <authorList>
            <person name="Aradska J."/>
            <person name="Bulat T."/>
            <person name="Smidak R."/>
            <person name="Sarate P."/>
            <person name="Gangsoo J."/>
            <person name="Sialana F."/>
            <person name="Bilban M."/>
            <person name="Lubec G."/>
        </authorList>
    </citation>
    <scope>NUCLEOTIDE SEQUENCE</scope>
    <source>
        <tissue evidence="3">Skin</tissue>
    </source>
</reference>
<feature type="coiled-coil region" evidence="1">
    <location>
        <begin position="61"/>
        <end position="88"/>
    </location>
</feature>
<evidence type="ECO:0000256" key="1">
    <source>
        <dbReference type="SAM" id="Coils"/>
    </source>
</evidence>
<evidence type="ECO:0000256" key="2">
    <source>
        <dbReference type="SAM" id="MobiDB-lite"/>
    </source>
</evidence>
<name>A0A0B6Y668_9EUPU</name>
<dbReference type="AlphaFoldDB" id="A0A0B6Y668"/>
<feature type="region of interest" description="Disordered" evidence="2">
    <location>
        <begin position="29"/>
        <end position="54"/>
    </location>
</feature>
<evidence type="ECO:0000313" key="3">
    <source>
        <dbReference type="EMBL" id="CEK51588.1"/>
    </source>
</evidence>
<dbReference type="EMBL" id="HACG01004723">
    <property type="protein sequence ID" value="CEK51588.1"/>
    <property type="molecule type" value="Transcribed_RNA"/>
</dbReference>
<protein>
    <submittedName>
        <fullName evidence="3">Uncharacterized protein</fullName>
    </submittedName>
</protein>
<sequence length="138" mass="15832">VKYEWERKFNKALQKVRKEMEKRHMQELRQFNPDPSDKHQHNHSVSPVVGEGTSIGEQDLIPHATEENEKLTEAMDNLHREIQEIVEASDVHLEQTEISQSINLHNQVHHELQIMVTNIESVSSSSSSATTPTLMSNS</sequence>
<keyword evidence="1" id="KW-0175">Coiled coil</keyword>
<accession>A0A0B6Y668</accession>
<gene>
    <name evidence="3" type="primary">ORF13813</name>
</gene>
<organism evidence="3">
    <name type="scientific">Arion vulgaris</name>
    <dbReference type="NCBI Taxonomy" id="1028688"/>
    <lineage>
        <taxon>Eukaryota</taxon>
        <taxon>Metazoa</taxon>
        <taxon>Spiralia</taxon>
        <taxon>Lophotrochozoa</taxon>
        <taxon>Mollusca</taxon>
        <taxon>Gastropoda</taxon>
        <taxon>Heterobranchia</taxon>
        <taxon>Euthyneura</taxon>
        <taxon>Panpulmonata</taxon>
        <taxon>Eupulmonata</taxon>
        <taxon>Stylommatophora</taxon>
        <taxon>Helicina</taxon>
        <taxon>Arionoidea</taxon>
        <taxon>Arionidae</taxon>
        <taxon>Arion</taxon>
    </lineage>
</organism>
<feature type="non-terminal residue" evidence="3">
    <location>
        <position position="138"/>
    </location>
</feature>
<proteinExistence type="predicted"/>
<feature type="non-terminal residue" evidence="3">
    <location>
        <position position="1"/>
    </location>
</feature>